<dbReference type="GO" id="GO:0016226">
    <property type="term" value="P:iron-sulfur cluster assembly"/>
    <property type="evidence" value="ECO:0007669"/>
    <property type="project" value="TreeGrafter"/>
</dbReference>
<keyword evidence="1" id="KW-0809">Transit peptide</keyword>
<dbReference type="SUPFAM" id="SSF103025">
    <property type="entry name" value="Folate-binding domain"/>
    <property type="match status" value="1"/>
</dbReference>
<sequence>MTEHAVPSSSAGDADEPQPYRSPFLALPGAVEGVGIDAGVAWHYGHVTADQRDLAAGRSVVDASHLGIIRLTGGDRLSWLDSLTSQRLTTLQPGESAETLLLDIQGHIEHGAAVIDDGTATWLITERDSAPAFAAWLNRMRFMLDVQLAEVTGEFAVIATLGELDLGAADPNGTPLVWSDPWAAPPEHGWSYSAHPVVPAGGVADAHPGADFPLKLHVVERAGLQTLVDRASSGALPIAGMHALEALRIAAWRPRLGAEVDSRAIPHEFDWLRSAVHLEKGCYRGQETVAKVHFLGRPPRRIVLLDLDGSLGELPEVGSTLSVEGDAGAQTVGRISSVAIHHEDGPIALALVKRSLPENVTLVAHLADEQQVTASATTIVSPGAGRAAEVPRLPRLERRGQ</sequence>
<evidence type="ECO:0000313" key="4">
    <source>
        <dbReference type="EMBL" id="KAB1639450.1"/>
    </source>
</evidence>
<name>A0A7J5B7X7_9MICO</name>
<comment type="caution">
    <text evidence="4">The sequence shown here is derived from an EMBL/GenBank/DDBJ whole genome shotgun (WGS) entry which is preliminary data.</text>
</comment>
<dbReference type="Proteomes" id="UP000490386">
    <property type="component" value="Unassembled WGS sequence"/>
</dbReference>
<dbReference type="InterPro" id="IPR027266">
    <property type="entry name" value="TrmE/GcvT-like"/>
</dbReference>
<organism evidence="4 5">
    <name type="scientific">Pseudoclavibacter terrae</name>
    <dbReference type="NCBI Taxonomy" id="1530195"/>
    <lineage>
        <taxon>Bacteria</taxon>
        <taxon>Bacillati</taxon>
        <taxon>Actinomycetota</taxon>
        <taxon>Actinomycetes</taxon>
        <taxon>Micrococcales</taxon>
        <taxon>Microbacteriaceae</taxon>
        <taxon>Pseudoclavibacter</taxon>
    </lineage>
</organism>
<evidence type="ECO:0000256" key="1">
    <source>
        <dbReference type="ARBA" id="ARBA00022946"/>
    </source>
</evidence>
<dbReference type="RefSeq" id="WP_151422546.1">
    <property type="nucleotide sequence ID" value="NZ_WBJX01000001.1"/>
</dbReference>
<proteinExistence type="predicted"/>
<evidence type="ECO:0000256" key="2">
    <source>
        <dbReference type="SAM" id="MobiDB-lite"/>
    </source>
</evidence>
<dbReference type="OrthoDB" id="9796287at2"/>
<dbReference type="AlphaFoldDB" id="A0A7J5B7X7"/>
<dbReference type="InterPro" id="IPR017703">
    <property type="entry name" value="YgfZ/GCV_T_CS"/>
</dbReference>
<dbReference type="Gene3D" id="3.30.1360.120">
    <property type="entry name" value="Probable tRNA modification gtpase trme, domain 1"/>
    <property type="match status" value="1"/>
</dbReference>
<keyword evidence="5" id="KW-1185">Reference proteome</keyword>
<dbReference type="Pfam" id="PF01571">
    <property type="entry name" value="GCV_T"/>
    <property type="match status" value="1"/>
</dbReference>
<dbReference type="NCBIfam" id="TIGR03317">
    <property type="entry name" value="ygfZ_signature"/>
    <property type="match status" value="1"/>
</dbReference>
<accession>A0A7J5B7X7</accession>
<dbReference type="EMBL" id="WBJX01000001">
    <property type="protein sequence ID" value="KAB1639450.1"/>
    <property type="molecule type" value="Genomic_DNA"/>
</dbReference>
<dbReference type="InterPro" id="IPR006222">
    <property type="entry name" value="GCVT_N"/>
</dbReference>
<dbReference type="PANTHER" id="PTHR22602">
    <property type="entry name" value="TRANSFERASE CAF17, MITOCHONDRIAL-RELATED"/>
    <property type="match status" value="1"/>
</dbReference>
<dbReference type="PIRSF" id="PIRSF006487">
    <property type="entry name" value="GcvT"/>
    <property type="match status" value="1"/>
</dbReference>
<evidence type="ECO:0000259" key="3">
    <source>
        <dbReference type="Pfam" id="PF01571"/>
    </source>
</evidence>
<gene>
    <name evidence="4" type="ORF">F8O03_03695</name>
</gene>
<reference evidence="4 5" key="1">
    <citation type="submission" date="2019-09" db="EMBL/GenBank/DDBJ databases">
        <title>Phylogeny of genus Pseudoclavibacter and closely related genus.</title>
        <authorList>
            <person name="Li Y."/>
        </authorList>
    </citation>
    <scope>NUCLEOTIDE SEQUENCE [LARGE SCALE GENOMIC DNA]</scope>
    <source>
        <strain evidence="4 5">THG-MD12</strain>
    </source>
</reference>
<feature type="domain" description="GCVT N-terminal" evidence="3">
    <location>
        <begin position="46"/>
        <end position="162"/>
    </location>
</feature>
<evidence type="ECO:0000313" key="5">
    <source>
        <dbReference type="Proteomes" id="UP000490386"/>
    </source>
</evidence>
<protein>
    <submittedName>
        <fullName evidence="4">Folate-binding protein YgfZ</fullName>
    </submittedName>
</protein>
<feature type="region of interest" description="Disordered" evidence="2">
    <location>
        <begin position="1"/>
        <end position="21"/>
    </location>
</feature>
<dbReference type="InterPro" id="IPR045179">
    <property type="entry name" value="YgfZ/GcvT"/>
</dbReference>
<dbReference type="PANTHER" id="PTHR22602:SF0">
    <property type="entry name" value="TRANSFERASE CAF17, MITOCHONDRIAL-RELATED"/>
    <property type="match status" value="1"/>
</dbReference>